<protein>
    <recommendedName>
        <fullName evidence="10">Diacylglycerol kinase</fullName>
        <shortName evidence="10">DAG kinase</shortName>
        <ecNumber evidence="10">2.7.1.107</ecNumber>
    </recommendedName>
</protein>
<keyword evidence="5" id="KW-0677">Repeat</keyword>
<dbReference type="PANTHER" id="PTHR11255">
    <property type="entry name" value="DIACYLGLYCEROL KINASE"/>
    <property type="match status" value="1"/>
</dbReference>
<name>A0A553PSZ3_TIGCA</name>
<evidence type="ECO:0000313" key="14">
    <source>
        <dbReference type="EMBL" id="TRY80799.1"/>
    </source>
</evidence>
<dbReference type="GO" id="GO:0004143">
    <property type="term" value="F:ATP-dependent diacylglycerol kinase activity"/>
    <property type="evidence" value="ECO:0007669"/>
    <property type="project" value="UniProtKB-EC"/>
</dbReference>
<dbReference type="EC" id="2.7.1.107" evidence="10"/>
<dbReference type="InterPro" id="IPR016064">
    <property type="entry name" value="NAD/diacylglycerol_kinase_sf"/>
</dbReference>
<gene>
    <name evidence="14" type="ORF">TCAL_12039</name>
</gene>
<keyword evidence="11" id="KW-1133">Transmembrane helix</keyword>
<dbReference type="InterPro" id="IPR046349">
    <property type="entry name" value="C1-like_sf"/>
</dbReference>
<keyword evidence="4" id="KW-0479">Metal-binding</keyword>
<dbReference type="SUPFAM" id="SSF111331">
    <property type="entry name" value="NAD kinase/diacylglycerol kinase-like"/>
    <property type="match status" value="1"/>
</dbReference>
<dbReference type="GO" id="GO:0007200">
    <property type="term" value="P:phospholipase C-activating G protein-coupled receptor signaling pathway"/>
    <property type="evidence" value="ECO:0007669"/>
    <property type="project" value="InterPro"/>
</dbReference>
<dbReference type="PANTHER" id="PTHR11255:SF118">
    <property type="entry name" value="DIACYLGLYCEROL KINASE EPSILON"/>
    <property type="match status" value="1"/>
</dbReference>
<evidence type="ECO:0000259" key="12">
    <source>
        <dbReference type="PROSITE" id="PS50081"/>
    </source>
</evidence>
<keyword evidence="11" id="KW-0812">Transmembrane</keyword>
<evidence type="ECO:0000256" key="11">
    <source>
        <dbReference type="SAM" id="Phobius"/>
    </source>
</evidence>
<dbReference type="Gene3D" id="2.60.200.40">
    <property type="match status" value="1"/>
</dbReference>
<comment type="caution">
    <text evidence="14">The sequence shown here is derived from an EMBL/GenBank/DDBJ whole genome shotgun (WGS) entry which is preliminary data.</text>
</comment>
<evidence type="ECO:0000256" key="10">
    <source>
        <dbReference type="RuleBase" id="RU361128"/>
    </source>
</evidence>
<dbReference type="GO" id="GO:0016020">
    <property type="term" value="C:membrane"/>
    <property type="evidence" value="ECO:0007669"/>
    <property type="project" value="TreeGrafter"/>
</dbReference>
<evidence type="ECO:0000256" key="1">
    <source>
        <dbReference type="ARBA" id="ARBA00001383"/>
    </source>
</evidence>
<evidence type="ECO:0000256" key="8">
    <source>
        <dbReference type="ARBA" id="ARBA00022833"/>
    </source>
</evidence>
<keyword evidence="9 10" id="KW-0067">ATP-binding</keyword>
<dbReference type="InterPro" id="IPR002219">
    <property type="entry name" value="PKC_DAG/PE"/>
</dbReference>
<dbReference type="PROSITE" id="PS50081">
    <property type="entry name" value="ZF_DAG_PE_2"/>
    <property type="match status" value="1"/>
</dbReference>
<dbReference type="Proteomes" id="UP000318571">
    <property type="component" value="Chromosome 12"/>
</dbReference>
<evidence type="ECO:0000256" key="6">
    <source>
        <dbReference type="ARBA" id="ARBA00022741"/>
    </source>
</evidence>
<dbReference type="STRING" id="6832.A0A553PSZ3"/>
<dbReference type="AlphaFoldDB" id="A0A553PSZ3"/>
<keyword evidence="11" id="KW-0472">Membrane</keyword>
<evidence type="ECO:0000313" key="15">
    <source>
        <dbReference type="Proteomes" id="UP000318571"/>
    </source>
</evidence>
<dbReference type="Pfam" id="PF00130">
    <property type="entry name" value="C1_1"/>
    <property type="match status" value="1"/>
</dbReference>
<evidence type="ECO:0000256" key="5">
    <source>
        <dbReference type="ARBA" id="ARBA00022737"/>
    </source>
</evidence>
<keyword evidence="15" id="KW-1185">Reference proteome</keyword>
<keyword evidence="6 10" id="KW-0547">Nucleotide-binding</keyword>
<keyword evidence="8" id="KW-0862">Zinc</keyword>
<dbReference type="InterPro" id="IPR037607">
    <property type="entry name" value="DGK"/>
</dbReference>
<feature type="domain" description="DAGKc" evidence="13">
    <location>
        <begin position="228"/>
        <end position="314"/>
    </location>
</feature>
<reference evidence="14 15" key="1">
    <citation type="journal article" date="2018" name="Nat. Ecol. Evol.">
        <title>Genomic signatures of mitonuclear coevolution across populations of Tigriopus californicus.</title>
        <authorList>
            <person name="Barreto F.S."/>
            <person name="Watson E.T."/>
            <person name="Lima T.G."/>
            <person name="Willett C.S."/>
            <person name="Edmands S."/>
            <person name="Li W."/>
            <person name="Burton R.S."/>
        </authorList>
    </citation>
    <scope>NUCLEOTIDE SEQUENCE [LARGE SCALE GENOMIC DNA]</scope>
    <source>
        <strain evidence="14 15">San Diego</strain>
    </source>
</reference>
<feature type="transmembrane region" description="Helical" evidence="11">
    <location>
        <begin position="12"/>
        <end position="29"/>
    </location>
</feature>
<evidence type="ECO:0000259" key="13">
    <source>
        <dbReference type="PROSITE" id="PS50146"/>
    </source>
</evidence>
<dbReference type="EMBL" id="VCGU01000001">
    <property type="protein sequence ID" value="TRY80799.1"/>
    <property type="molecule type" value="Genomic_DNA"/>
</dbReference>
<dbReference type="InterPro" id="IPR000756">
    <property type="entry name" value="Diacylglycerol_kin_accessory"/>
</dbReference>
<keyword evidence="3 10" id="KW-0808">Transferase</keyword>
<evidence type="ECO:0000256" key="4">
    <source>
        <dbReference type="ARBA" id="ARBA00022723"/>
    </source>
</evidence>
<dbReference type="Gene3D" id="3.40.50.10330">
    <property type="entry name" value="Probable inorganic polyphosphate/atp-NAD kinase, domain 1"/>
    <property type="match status" value="1"/>
</dbReference>
<dbReference type="SMART" id="SM00046">
    <property type="entry name" value="DAGKc"/>
    <property type="match status" value="1"/>
</dbReference>
<evidence type="ECO:0000256" key="3">
    <source>
        <dbReference type="ARBA" id="ARBA00022679"/>
    </source>
</evidence>
<organism evidence="14 15">
    <name type="scientific">Tigriopus californicus</name>
    <name type="common">Marine copepod</name>
    <dbReference type="NCBI Taxonomy" id="6832"/>
    <lineage>
        <taxon>Eukaryota</taxon>
        <taxon>Metazoa</taxon>
        <taxon>Ecdysozoa</taxon>
        <taxon>Arthropoda</taxon>
        <taxon>Crustacea</taxon>
        <taxon>Multicrustacea</taxon>
        <taxon>Hexanauplia</taxon>
        <taxon>Copepoda</taxon>
        <taxon>Harpacticoida</taxon>
        <taxon>Harpacticidae</taxon>
        <taxon>Tigriopus</taxon>
    </lineage>
</organism>
<dbReference type="PROSITE" id="PS50146">
    <property type="entry name" value="DAGK"/>
    <property type="match status" value="1"/>
</dbReference>
<dbReference type="Pfam" id="PF00609">
    <property type="entry name" value="DAGK_acc"/>
    <property type="match status" value="1"/>
</dbReference>
<dbReference type="GO" id="GO:0046872">
    <property type="term" value="F:metal ion binding"/>
    <property type="evidence" value="ECO:0007669"/>
    <property type="project" value="UniProtKB-KW"/>
</dbReference>
<dbReference type="InterPro" id="IPR001206">
    <property type="entry name" value="Diacylglycerol_kinase_cat_dom"/>
</dbReference>
<comment type="catalytic activity">
    <reaction evidence="1 10">
        <text>a 1,2-diacyl-sn-glycerol + ATP = a 1,2-diacyl-sn-glycero-3-phosphate + ADP + H(+)</text>
        <dbReference type="Rhea" id="RHEA:10272"/>
        <dbReference type="ChEBI" id="CHEBI:15378"/>
        <dbReference type="ChEBI" id="CHEBI:17815"/>
        <dbReference type="ChEBI" id="CHEBI:30616"/>
        <dbReference type="ChEBI" id="CHEBI:58608"/>
        <dbReference type="ChEBI" id="CHEBI:456216"/>
        <dbReference type="EC" id="2.7.1.107"/>
    </reaction>
</comment>
<proteinExistence type="inferred from homology"/>
<dbReference type="SMART" id="SM00109">
    <property type="entry name" value="C1"/>
    <property type="match status" value="2"/>
</dbReference>
<evidence type="ECO:0000256" key="7">
    <source>
        <dbReference type="ARBA" id="ARBA00022777"/>
    </source>
</evidence>
<comment type="similarity">
    <text evidence="2 10">Belongs to the eukaryotic diacylglycerol kinase family.</text>
</comment>
<evidence type="ECO:0000256" key="2">
    <source>
        <dbReference type="ARBA" id="ARBA00009280"/>
    </source>
</evidence>
<dbReference type="Gene3D" id="3.30.60.20">
    <property type="match status" value="1"/>
</dbReference>
<keyword evidence="7 10" id="KW-0418">Kinase</keyword>
<dbReference type="OMA" id="MQPDCER"/>
<dbReference type="Pfam" id="PF00781">
    <property type="entry name" value="DAGK_cat"/>
    <property type="match status" value="1"/>
</dbReference>
<dbReference type="SUPFAM" id="SSF57889">
    <property type="entry name" value="Cysteine-rich domain"/>
    <property type="match status" value="2"/>
</dbReference>
<evidence type="ECO:0000256" key="9">
    <source>
        <dbReference type="ARBA" id="ARBA00022840"/>
    </source>
</evidence>
<feature type="domain" description="Phorbol-ester/DAG-type" evidence="12">
    <location>
        <begin position="127"/>
        <end position="181"/>
    </location>
</feature>
<dbReference type="SMART" id="SM00045">
    <property type="entry name" value="DAGKa"/>
    <property type="match status" value="1"/>
</dbReference>
<sequence length="510" mass="56922">MADSRDGSFPDSVTWGITCLLVLLTWVLLQKLCFPRSPLAALALMRRTRRIHTWAQGGIWHPLYCVICETLLIVGSSGICCADCGIASCEKGQCVQRTEQRFSCKARARKTGATPTAQDDPQGGVFRHHWVSGNLPLMSECEVCDASCGGDGPESVIQDLRCCWCQLTVHKSCQQKMSNICDLGHYREFIIPPECVILKNPKVAGSEFKRSSIKQIVRQIMGNTTHNRPWRPLIVVGNTKAGNNDGGFFLNAFRGVLNPIQVIDLNERPMEDAIHLCQLLEPTRCLIIVAGGDGTIGQLLDLLQTANRLESIPLDRWRVTVRSDHPHYSFKRPLVPPRSITEIFVQNYLSIGVDALVTYNFHNARDSKSSSTKDVLERECKDLDQILELEMDGQKVSLPKIESVVILNIPCWGAGVRPWELGQGHEHFPVPSFSDHKLEVFCVYSSFHIAQMQVGISEPHRIGQASDVKIRLKGRAPVQTDGEPWIQEPGEIHVQYHSHVPVLKLSSLSN</sequence>
<dbReference type="InterPro" id="IPR017438">
    <property type="entry name" value="ATP-NAD_kinase_N"/>
</dbReference>
<dbReference type="GO" id="GO:0005524">
    <property type="term" value="F:ATP binding"/>
    <property type="evidence" value="ECO:0007669"/>
    <property type="project" value="UniProtKB-KW"/>
</dbReference>
<accession>A0A553PSZ3</accession>